<evidence type="ECO:0000313" key="3">
    <source>
        <dbReference type="Proteomes" id="UP000198972"/>
    </source>
</evidence>
<dbReference type="RefSeq" id="WP_091229005.1">
    <property type="nucleotide sequence ID" value="NZ_FNBG01000009.1"/>
</dbReference>
<sequence length="172" mass="19176">MKRSKQILVVSHCVINQNAVVGGEARSPGIMKAAVDWSYMQGYGIFQLPCPEFTFLGPERPPMTVEEYDTPEFHAHNRKILLPYIEQLKVYQDHGYNIVGGLGIADSPSCDPGKGVFMQDFQQIAAEHELNVDFFWQIPNTKSGRFNPDDPKSVFGPVSPSSNRNEAVSSND</sequence>
<proteinExistence type="predicted"/>
<evidence type="ECO:0000256" key="1">
    <source>
        <dbReference type="SAM" id="MobiDB-lite"/>
    </source>
</evidence>
<dbReference type="Proteomes" id="UP000198972">
    <property type="component" value="Unassembled WGS sequence"/>
</dbReference>
<dbReference type="EMBL" id="FNBG01000009">
    <property type="protein sequence ID" value="SDF32985.1"/>
    <property type="molecule type" value="Genomic_DNA"/>
</dbReference>
<dbReference type="OrthoDB" id="5420310at2"/>
<keyword evidence="3" id="KW-1185">Reference proteome</keyword>
<evidence type="ECO:0008006" key="4">
    <source>
        <dbReference type="Google" id="ProtNLM"/>
    </source>
</evidence>
<reference evidence="2 3" key="1">
    <citation type="submission" date="2016-10" db="EMBL/GenBank/DDBJ databases">
        <authorList>
            <person name="de Groot N.N."/>
        </authorList>
    </citation>
    <scope>NUCLEOTIDE SEQUENCE [LARGE SCALE GENOMIC DNA]</scope>
    <source>
        <strain evidence="2 3">DSM 28129</strain>
    </source>
</reference>
<evidence type="ECO:0000313" key="2">
    <source>
        <dbReference type="EMBL" id="SDF32985.1"/>
    </source>
</evidence>
<name>A0A1G7K6Z4_9BACL</name>
<dbReference type="STRING" id="670482.SAMN04488542_10938"/>
<accession>A0A1G7K6Z4</accession>
<feature type="compositionally biased region" description="Polar residues" evidence="1">
    <location>
        <begin position="159"/>
        <end position="172"/>
    </location>
</feature>
<feature type="region of interest" description="Disordered" evidence="1">
    <location>
        <begin position="143"/>
        <end position="172"/>
    </location>
</feature>
<gene>
    <name evidence="2" type="ORF">SAMN04488542_10938</name>
</gene>
<dbReference type="InterPro" id="IPR054648">
    <property type="entry name" value="TudS-rel"/>
</dbReference>
<protein>
    <recommendedName>
        <fullName evidence="4">DUF523 domain-containing protein</fullName>
    </recommendedName>
</protein>
<organism evidence="2 3">
    <name type="scientific">Fontibacillus panacisegetis</name>
    <dbReference type="NCBI Taxonomy" id="670482"/>
    <lineage>
        <taxon>Bacteria</taxon>
        <taxon>Bacillati</taxon>
        <taxon>Bacillota</taxon>
        <taxon>Bacilli</taxon>
        <taxon>Bacillales</taxon>
        <taxon>Paenibacillaceae</taxon>
        <taxon>Fontibacillus</taxon>
    </lineage>
</organism>
<dbReference type="AlphaFoldDB" id="A0A1G7K6Z4"/>
<dbReference type="NCBIfam" id="NF045597">
    <property type="entry name" value="TudS_rel_CD3072"/>
    <property type="match status" value="1"/>
</dbReference>